<accession>A0A9D4KRG4</accession>
<evidence type="ECO:0000313" key="1">
    <source>
        <dbReference type="EMBL" id="KAH3844747.1"/>
    </source>
</evidence>
<dbReference type="Proteomes" id="UP000828390">
    <property type="component" value="Unassembled WGS sequence"/>
</dbReference>
<reference evidence="1" key="2">
    <citation type="submission" date="2020-11" db="EMBL/GenBank/DDBJ databases">
        <authorList>
            <person name="McCartney M.A."/>
            <person name="Auch B."/>
            <person name="Kono T."/>
            <person name="Mallez S."/>
            <person name="Becker A."/>
            <person name="Gohl D.M."/>
            <person name="Silverstein K.A.T."/>
            <person name="Koren S."/>
            <person name="Bechman K.B."/>
            <person name="Herman A."/>
            <person name="Abrahante J.E."/>
            <person name="Garbe J."/>
        </authorList>
    </citation>
    <scope>NUCLEOTIDE SEQUENCE</scope>
    <source>
        <strain evidence="1">Duluth1</strain>
        <tissue evidence="1">Whole animal</tissue>
    </source>
</reference>
<keyword evidence="2" id="KW-1185">Reference proteome</keyword>
<proteinExistence type="predicted"/>
<name>A0A9D4KRG4_DREPO</name>
<dbReference type="AlphaFoldDB" id="A0A9D4KRG4"/>
<gene>
    <name evidence="1" type="ORF">DPMN_087009</name>
</gene>
<protein>
    <submittedName>
        <fullName evidence="1">Uncharacterized protein</fullName>
    </submittedName>
</protein>
<comment type="caution">
    <text evidence="1">The sequence shown here is derived from an EMBL/GenBank/DDBJ whole genome shotgun (WGS) entry which is preliminary data.</text>
</comment>
<reference evidence="1" key="1">
    <citation type="journal article" date="2019" name="bioRxiv">
        <title>The Genome of the Zebra Mussel, Dreissena polymorpha: A Resource for Invasive Species Research.</title>
        <authorList>
            <person name="McCartney M.A."/>
            <person name="Auch B."/>
            <person name="Kono T."/>
            <person name="Mallez S."/>
            <person name="Zhang Y."/>
            <person name="Obille A."/>
            <person name="Becker A."/>
            <person name="Abrahante J.E."/>
            <person name="Garbe J."/>
            <person name="Badalamenti J.P."/>
            <person name="Herman A."/>
            <person name="Mangelson H."/>
            <person name="Liachko I."/>
            <person name="Sullivan S."/>
            <person name="Sone E.D."/>
            <person name="Koren S."/>
            <person name="Silverstein K.A.T."/>
            <person name="Beckman K.B."/>
            <person name="Gohl D.M."/>
        </authorList>
    </citation>
    <scope>NUCLEOTIDE SEQUENCE</scope>
    <source>
        <strain evidence="1">Duluth1</strain>
        <tissue evidence="1">Whole animal</tissue>
    </source>
</reference>
<evidence type="ECO:0000313" key="2">
    <source>
        <dbReference type="Proteomes" id="UP000828390"/>
    </source>
</evidence>
<dbReference type="EMBL" id="JAIWYP010000003">
    <property type="protein sequence ID" value="KAH3844747.1"/>
    <property type="molecule type" value="Genomic_DNA"/>
</dbReference>
<sequence>MRRPCCTSRCSALQAMPPPPVHCVRSYNCEKDVLLISSRVKVPMDNNKIFLVCNDLPFHTITEPPP</sequence>
<organism evidence="1 2">
    <name type="scientific">Dreissena polymorpha</name>
    <name type="common">Zebra mussel</name>
    <name type="synonym">Mytilus polymorpha</name>
    <dbReference type="NCBI Taxonomy" id="45954"/>
    <lineage>
        <taxon>Eukaryota</taxon>
        <taxon>Metazoa</taxon>
        <taxon>Spiralia</taxon>
        <taxon>Lophotrochozoa</taxon>
        <taxon>Mollusca</taxon>
        <taxon>Bivalvia</taxon>
        <taxon>Autobranchia</taxon>
        <taxon>Heteroconchia</taxon>
        <taxon>Euheterodonta</taxon>
        <taxon>Imparidentia</taxon>
        <taxon>Neoheterodontei</taxon>
        <taxon>Myida</taxon>
        <taxon>Dreissenoidea</taxon>
        <taxon>Dreissenidae</taxon>
        <taxon>Dreissena</taxon>
    </lineage>
</organism>